<sequence length="372" mass="40419">MKTTIKDLTLGISLSLTTYGWADDSADYLNMAKKIVAEASSSSQQTFSLPAGPKAASDKTIIFVASDLKNSGVLGVANGYQEAAKSIGWKTRILDGAGSVPSQSSALKQAIALQPDGIVIGGFTPNTMVHSLRKANELGIKLISWHATPDPGPLPDYYIADNITSSADDVAKVSAMYAIAHSEGKANVVILTDGLYSIAVHKADVMKKYIEQCAGCSVLSYEDTPLANTSARIPQLTYSLVQKYQEKYTYTLAINDLYFDYMSPALRSLGRQDDQPPYNISAGDGSQSAFERIRNGNHQSATVAEPLNLHGWQIIDEFNRLFNDQPISGYVTPVHLVTADNIHQDGGDNNAYDPDNGYRDYYQAMWNGQQPQ</sequence>
<organism evidence="6">
    <name type="scientific">Vibrio sp. HB236076</name>
    <dbReference type="NCBI Taxonomy" id="3232307"/>
    <lineage>
        <taxon>Bacteria</taxon>
        <taxon>Pseudomonadati</taxon>
        <taxon>Pseudomonadota</taxon>
        <taxon>Gammaproteobacteria</taxon>
        <taxon>Vibrionales</taxon>
        <taxon>Vibrionaceae</taxon>
        <taxon>Vibrio</taxon>
    </lineage>
</organism>
<evidence type="ECO:0000313" key="6">
    <source>
        <dbReference type="EMBL" id="XDK24909.1"/>
    </source>
</evidence>
<dbReference type="PANTHER" id="PTHR46847">
    <property type="entry name" value="D-ALLOSE-BINDING PERIPLASMIC PROTEIN-RELATED"/>
    <property type="match status" value="1"/>
</dbReference>
<feature type="domain" description="Periplasmic binding protein" evidence="5">
    <location>
        <begin position="62"/>
        <end position="309"/>
    </location>
</feature>
<proteinExistence type="inferred from homology"/>
<dbReference type="KEGG" id="vih:AB0763_12175"/>
<dbReference type="GO" id="GO:0030246">
    <property type="term" value="F:carbohydrate binding"/>
    <property type="evidence" value="ECO:0007669"/>
    <property type="project" value="UniProtKB-ARBA"/>
</dbReference>
<gene>
    <name evidence="6" type="ORF">AB0763_12175</name>
</gene>
<accession>A0AB39HFC4</accession>
<dbReference type="InterPro" id="IPR028082">
    <property type="entry name" value="Peripla_BP_I"/>
</dbReference>
<dbReference type="Pfam" id="PF13407">
    <property type="entry name" value="Peripla_BP_4"/>
    <property type="match status" value="1"/>
</dbReference>
<dbReference type="AlphaFoldDB" id="A0AB39HFC4"/>
<comment type="subcellular location">
    <subcellularLocation>
        <location evidence="1">Cell envelope</location>
    </subcellularLocation>
</comment>
<name>A0AB39HFC4_9VIBR</name>
<evidence type="ECO:0000256" key="4">
    <source>
        <dbReference type="ARBA" id="ARBA00022729"/>
    </source>
</evidence>
<comment type="similarity">
    <text evidence="2">Belongs to the bacterial solute-binding protein 2 family.</text>
</comment>
<evidence type="ECO:0000256" key="1">
    <source>
        <dbReference type="ARBA" id="ARBA00004196"/>
    </source>
</evidence>
<dbReference type="Gene3D" id="3.40.50.2300">
    <property type="match status" value="2"/>
</dbReference>
<keyword evidence="4" id="KW-0732">Signal</keyword>
<dbReference type="RefSeq" id="WP_306102040.1">
    <property type="nucleotide sequence ID" value="NZ_CP162601.1"/>
</dbReference>
<evidence type="ECO:0000256" key="3">
    <source>
        <dbReference type="ARBA" id="ARBA00022181"/>
    </source>
</evidence>
<evidence type="ECO:0000259" key="5">
    <source>
        <dbReference type="Pfam" id="PF13407"/>
    </source>
</evidence>
<dbReference type="EMBL" id="CP162601">
    <property type="protein sequence ID" value="XDK24909.1"/>
    <property type="molecule type" value="Genomic_DNA"/>
</dbReference>
<dbReference type="GO" id="GO:0055085">
    <property type="term" value="P:transmembrane transport"/>
    <property type="evidence" value="ECO:0007669"/>
    <property type="project" value="UniProtKB-ARBA"/>
</dbReference>
<protein>
    <recommendedName>
        <fullName evidence="3">Autoinducer 2-binding periplasmic protein LuxP</fullName>
    </recommendedName>
</protein>
<dbReference type="GO" id="GO:0030313">
    <property type="term" value="C:cell envelope"/>
    <property type="evidence" value="ECO:0007669"/>
    <property type="project" value="UniProtKB-SubCell"/>
</dbReference>
<reference evidence="6" key="1">
    <citation type="submission" date="2024-07" db="EMBL/GenBank/DDBJ databases">
        <title>Genome Analysis of a Potential Novel Vibrio Species Secreting pH- and Thermo-stable Alginate Lyase and its Application in Producing Alginate Oligosaccharides.</title>
        <authorList>
            <person name="Huang H."/>
            <person name="Bao K."/>
        </authorList>
    </citation>
    <scope>NUCLEOTIDE SEQUENCE</scope>
    <source>
        <strain evidence="6">HB236076</strain>
    </source>
</reference>
<evidence type="ECO:0000256" key="2">
    <source>
        <dbReference type="ARBA" id="ARBA00007639"/>
    </source>
</evidence>
<dbReference type="SUPFAM" id="SSF53822">
    <property type="entry name" value="Periplasmic binding protein-like I"/>
    <property type="match status" value="1"/>
</dbReference>
<dbReference type="InterPro" id="IPR025997">
    <property type="entry name" value="SBP_2_dom"/>
</dbReference>
<dbReference type="PANTHER" id="PTHR46847:SF1">
    <property type="entry name" value="D-ALLOSE-BINDING PERIPLASMIC PROTEIN-RELATED"/>
    <property type="match status" value="1"/>
</dbReference>